<dbReference type="GO" id="GO:0006754">
    <property type="term" value="P:ATP biosynthetic process"/>
    <property type="evidence" value="ECO:0007669"/>
    <property type="project" value="TreeGrafter"/>
</dbReference>
<keyword evidence="2 3" id="KW-0378">Hydrolase</keyword>
<gene>
    <name evidence="6" type="ORF">DI579_01025</name>
</gene>
<proteinExistence type="inferred from homology"/>
<dbReference type="PROSITE" id="PS51462">
    <property type="entry name" value="NUDIX"/>
    <property type="match status" value="1"/>
</dbReference>
<protein>
    <submittedName>
        <fullName evidence="6">NUDIX hydrolase</fullName>
    </submittedName>
</protein>
<dbReference type="SUPFAM" id="SSF53254">
    <property type="entry name" value="Phosphoglycerate mutase-like"/>
    <property type="match status" value="1"/>
</dbReference>
<feature type="domain" description="Nudix hydrolase" evidence="5">
    <location>
        <begin position="57"/>
        <end position="184"/>
    </location>
</feature>
<dbReference type="Pfam" id="PF00293">
    <property type="entry name" value="NUDIX"/>
    <property type="match status" value="1"/>
</dbReference>
<accession>A0A2W5IFN2</accession>
<dbReference type="InterPro" id="IPR020084">
    <property type="entry name" value="NUDIX_hydrolase_CS"/>
</dbReference>
<dbReference type="AlphaFoldDB" id="A0A2W5IFN2"/>
<dbReference type="GO" id="GO:0004081">
    <property type="term" value="F:bis(5'-nucleosyl)-tetraphosphatase (asymmetrical) activity"/>
    <property type="evidence" value="ECO:0007669"/>
    <property type="project" value="TreeGrafter"/>
</dbReference>
<dbReference type="InterPro" id="IPR020476">
    <property type="entry name" value="Nudix_hydrolase"/>
</dbReference>
<evidence type="ECO:0000313" key="7">
    <source>
        <dbReference type="Proteomes" id="UP000248606"/>
    </source>
</evidence>
<organism evidence="6 7">
    <name type="scientific">Lawsonella clevelandensis</name>
    <dbReference type="NCBI Taxonomy" id="1528099"/>
    <lineage>
        <taxon>Bacteria</taxon>
        <taxon>Bacillati</taxon>
        <taxon>Actinomycetota</taxon>
        <taxon>Actinomycetes</taxon>
        <taxon>Mycobacteriales</taxon>
        <taxon>Lawsonellaceae</taxon>
        <taxon>Lawsonella</taxon>
    </lineage>
</organism>
<dbReference type="SMART" id="SM00855">
    <property type="entry name" value="PGAM"/>
    <property type="match status" value="1"/>
</dbReference>
<name>A0A2W5IFN2_9ACTN</name>
<dbReference type="EMBL" id="QFOZ01000001">
    <property type="protein sequence ID" value="PZP89777.1"/>
    <property type="molecule type" value="Genomic_DNA"/>
</dbReference>
<dbReference type="SUPFAM" id="SSF55811">
    <property type="entry name" value="Nudix"/>
    <property type="match status" value="1"/>
</dbReference>
<dbReference type="InterPro" id="IPR000086">
    <property type="entry name" value="NUDIX_hydrolase_dom"/>
</dbReference>
<evidence type="ECO:0000256" key="1">
    <source>
        <dbReference type="ARBA" id="ARBA00005582"/>
    </source>
</evidence>
<evidence type="ECO:0000256" key="3">
    <source>
        <dbReference type="RuleBase" id="RU003476"/>
    </source>
</evidence>
<dbReference type="PROSITE" id="PS00893">
    <property type="entry name" value="NUDIX_BOX"/>
    <property type="match status" value="1"/>
</dbReference>
<dbReference type="PRINTS" id="PR00502">
    <property type="entry name" value="NUDIXFAMILY"/>
</dbReference>
<sequence length="356" mass="39889">MERFFMSSPSAPHNSVEISASAVSSPTSQTGSLLAENPQSMRKWFIHRIDARNSPNNYVLAAGGVVWRRNEKGDIEVLLEHRKRYDDWSIPKGKVDPGESLVMTAIREIAEETGFDVRLGKFLKRVHYPLSGDRQKIVYYWSAQVTGGEFHVNSEVDSIAWLTLPEAEQQVQYESDRKVLRRFRKIDVTWHPLVLVRHSRAGERREGNRDFLRPLDAVGRQQATALAEAASAYGVTELFAADRIRCVQTLQPTALLLNLSLPTEEALSEEFALNHPDDTLNFWKTMCTHATQGQIPMVCSQGGVIPSLLRSMETAEGIAWGPHNCKCKKGGMWVIFVDNCGVAQAADYLPSPLAVR</sequence>
<evidence type="ECO:0000259" key="5">
    <source>
        <dbReference type="PROSITE" id="PS51462"/>
    </source>
</evidence>
<dbReference type="PANTHER" id="PTHR21340:SF0">
    <property type="entry name" value="BIS(5'-NUCLEOSYL)-TETRAPHOSPHATASE [ASYMMETRICAL]"/>
    <property type="match status" value="1"/>
</dbReference>
<dbReference type="InterPro" id="IPR013078">
    <property type="entry name" value="His_Pase_superF_clade-1"/>
</dbReference>
<dbReference type="Pfam" id="PF00300">
    <property type="entry name" value="His_Phos_1"/>
    <property type="match status" value="1"/>
</dbReference>
<dbReference type="Proteomes" id="UP000248606">
    <property type="component" value="Unassembled WGS sequence"/>
</dbReference>
<dbReference type="InterPro" id="IPR015797">
    <property type="entry name" value="NUDIX_hydrolase-like_dom_sf"/>
</dbReference>
<dbReference type="Gene3D" id="3.40.50.1240">
    <property type="entry name" value="Phosphoglycerate mutase-like"/>
    <property type="match status" value="1"/>
</dbReference>
<evidence type="ECO:0000313" key="6">
    <source>
        <dbReference type="EMBL" id="PZP89777.1"/>
    </source>
</evidence>
<comment type="caution">
    <text evidence="6">The sequence shown here is derived from an EMBL/GenBank/DDBJ whole genome shotgun (WGS) entry which is preliminary data.</text>
</comment>
<dbReference type="InterPro" id="IPR029033">
    <property type="entry name" value="His_PPase_superfam"/>
</dbReference>
<dbReference type="CDD" id="cd03673">
    <property type="entry name" value="NUDIX_Ap6A_hydrolase"/>
    <property type="match status" value="1"/>
</dbReference>
<feature type="region of interest" description="Disordered" evidence="4">
    <location>
        <begin position="1"/>
        <end position="34"/>
    </location>
</feature>
<dbReference type="PANTHER" id="PTHR21340">
    <property type="entry name" value="DIADENOSINE 5,5-P1,P4-TETRAPHOSPHATE PYROPHOSPHOHYDROLASE MUTT"/>
    <property type="match status" value="1"/>
</dbReference>
<evidence type="ECO:0000256" key="2">
    <source>
        <dbReference type="ARBA" id="ARBA00022801"/>
    </source>
</evidence>
<reference evidence="6 7" key="1">
    <citation type="submission" date="2017-08" db="EMBL/GenBank/DDBJ databases">
        <title>Infants hospitalized years apart are colonized by the same room-sourced microbial strains.</title>
        <authorList>
            <person name="Brooks B."/>
            <person name="Olm M.R."/>
            <person name="Firek B.A."/>
            <person name="Baker R."/>
            <person name="Thomas B.C."/>
            <person name="Morowitz M.J."/>
            <person name="Banfield J.F."/>
        </authorList>
    </citation>
    <scope>NUCLEOTIDE SEQUENCE [LARGE SCALE GENOMIC DNA]</scope>
    <source>
        <strain evidence="6">S2_006_000_R1_57</strain>
    </source>
</reference>
<evidence type="ECO:0000256" key="4">
    <source>
        <dbReference type="SAM" id="MobiDB-lite"/>
    </source>
</evidence>
<dbReference type="InterPro" id="IPR051325">
    <property type="entry name" value="Nudix_hydrolase_domain"/>
</dbReference>
<dbReference type="Gene3D" id="3.90.79.10">
    <property type="entry name" value="Nucleoside Triphosphate Pyrophosphohydrolase"/>
    <property type="match status" value="1"/>
</dbReference>
<feature type="compositionally biased region" description="Polar residues" evidence="4">
    <location>
        <begin position="7"/>
        <end position="34"/>
    </location>
</feature>
<comment type="similarity">
    <text evidence="1 3">Belongs to the Nudix hydrolase family.</text>
</comment>
<dbReference type="GO" id="GO:0006167">
    <property type="term" value="P:AMP biosynthetic process"/>
    <property type="evidence" value="ECO:0007669"/>
    <property type="project" value="TreeGrafter"/>
</dbReference>